<dbReference type="InterPro" id="IPR055493">
    <property type="entry name" value="DUF7065"/>
</dbReference>
<dbReference type="Pfam" id="PF23213">
    <property type="entry name" value="DUF7065"/>
    <property type="match status" value="1"/>
</dbReference>
<comment type="caution">
    <text evidence="2">The sequence shown here is derived from an EMBL/GenBank/DDBJ whole genome shotgun (WGS) entry which is preliminary data.</text>
</comment>
<proteinExistence type="predicted"/>
<dbReference type="AlphaFoldDB" id="A0A562ERY3"/>
<dbReference type="EMBL" id="VLJT01000001">
    <property type="protein sequence ID" value="TWH24625.1"/>
    <property type="molecule type" value="Genomic_DNA"/>
</dbReference>
<sequence length="316" mass="35124">MTDSTVAEEFTTDGGFTAEDDGLHPVSDNFYETETFWFSFFVPERNIGAWVYVSVRANAGTTGGGLWLWDHTGSEPWNVPFFEGFSHLKAAKFEDGVLTSPTGATITVVQPGMEYSVRYDDRDRITADLHFVGLERPVPLRSGSPPYPSASHYDQTGRVTGTVVLDGERIDVDCYAMRDRSWGPRTERGYRRVGYTWLADPQLGLLTYSAPTDVSDDIHSGYVRRGEDVVAVRGGHRKAGRDPERGWIESLDLTAVDENGAEITVSGRARSRLILPGSTNICINTLLEFDVDGRIVYGEDQDVWPIKEFRAAIRPG</sequence>
<gene>
    <name evidence="2" type="ORF">L618_000100000780</name>
</gene>
<evidence type="ECO:0000313" key="2">
    <source>
        <dbReference type="EMBL" id="TWH24625.1"/>
    </source>
</evidence>
<accession>A0A562ERY3</accession>
<evidence type="ECO:0000313" key="3">
    <source>
        <dbReference type="Proteomes" id="UP000317573"/>
    </source>
</evidence>
<evidence type="ECO:0000259" key="1">
    <source>
        <dbReference type="Pfam" id="PF23213"/>
    </source>
</evidence>
<feature type="domain" description="DUF7065" evidence="1">
    <location>
        <begin position="89"/>
        <end position="185"/>
    </location>
</feature>
<dbReference type="SUPFAM" id="SSF159245">
    <property type="entry name" value="AttH-like"/>
    <property type="match status" value="1"/>
</dbReference>
<dbReference type="RefSeq" id="WP_016691134.1">
    <property type="nucleotide sequence ID" value="NZ_VLJT01000001.1"/>
</dbReference>
<protein>
    <recommendedName>
        <fullName evidence="1">DUF7065 domain-containing protein</fullName>
    </recommendedName>
</protein>
<organism evidence="2 3">
    <name type="scientific">Rhodococcus rhodochrous J45</name>
    <dbReference type="NCBI Taxonomy" id="935266"/>
    <lineage>
        <taxon>Bacteria</taxon>
        <taxon>Bacillati</taxon>
        <taxon>Actinomycetota</taxon>
        <taxon>Actinomycetes</taxon>
        <taxon>Mycobacteriales</taxon>
        <taxon>Nocardiaceae</taxon>
        <taxon>Rhodococcus</taxon>
    </lineage>
</organism>
<name>A0A562ERY3_RHORH</name>
<reference evidence="2 3" key="1">
    <citation type="submission" date="2019-07" db="EMBL/GenBank/DDBJ databases">
        <title>Genome sequencing of lignin-degrading bacterial isolates.</title>
        <authorList>
            <person name="Gladden J."/>
        </authorList>
    </citation>
    <scope>NUCLEOTIDE SEQUENCE [LARGE SCALE GENOMIC DNA]</scope>
    <source>
        <strain evidence="2 3">J45</strain>
    </source>
</reference>
<dbReference type="Proteomes" id="UP000317573">
    <property type="component" value="Unassembled WGS sequence"/>
</dbReference>